<dbReference type="CDD" id="cd08021">
    <property type="entry name" value="M20_Acy1_YhaA-like"/>
    <property type="match status" value="1"/>
</dbReference>
<dbReference type="AlphaFoldDB" id="A0A846H443"/>
<dbReference type="Gene3D" id="3.30.70.360">
    <property type="match status" value="1"/>
</dbReference>
<comment type="cofactor">
    <cofactor evidence="5">
        <name>Mn(2+)</name>
        <dbReference type="ChEBI" id="CHEBI:29035"/>
    </cofactor>
    <text evidence="5">The Mn(2+) ion enhances activity.</text>
</comment>
<evidence type="ECO:0000256" key="5">
    <source>
        <dbReference type="PIRSR" id="PIRSR005962-1"/>
    </source>
</evidence>
<comment type="caution">
    <text evidence="7">The sequence shown here is derived from an EMBL/GenBank/DDBJ whole genome shotgun (WGS) entry which is preliminary data.</text>
</comment>
<dbReference type="EMBL" id="JTCM02000002">
    <property type="protein sequence ID" value="NEU71359.1"/>
    <property type="molecule type" value="Genomic_DNA"/>
</dbReference>
<evidence type="ECO:0000313" key="8">
    <source>
        <dbReference type="Proteomes" id="UP000031549"/>
    </source>
</evidence>
<dbReference type="Pfam" id="PF07687">
    <property type="entry name" value="M20_dimer"/>
    <property type="match status" value="1"/>
</dbReference>
<dbReference type="GO" id="GO:0046872">
    <property type="term" value="F:metal ion binding"/>
    <property type="evidence" value="ECO:0007669"/>
    <property type="project" value="UniProtKB-KW"/>
</dbReference>
<evidence type="ECO:0000259" key="6">
    <source>
        <dbReference type="Pfam" id="PF07687"/>
    </source>
</evidence>
<evidence type="ECO:0000313" key="7">
    <source>
        <dbReference type="EMBL" id="NEU71359.1"/>
    </source>
</evidence>
<proteinExistence type="inferred from homology"/>
<keyword evidence="5" id="KW-0464">Manganese</keyword>
<gene>
    <name evidence="7" type="ORF">PI95_001850</name>
</gene>
<dbReference type="GO" id="GO:0019877">
    <property type="term" value="P:diaminopimelate biosynthetic process"/>
    <property type="evidence" value="ECO:0007669"/>
    <property type="project" value="UniProtKB-ARBA"/>
</dbReference>
<comment type="similarity">
    <text evidence="1">Belongs to the peptidase M20 family.</text>
</comment>
<feature type="binding site" evidence="5">
    <location>
        <position position="118"/>
    </location>
    <ligand>
        <name>Mn(2+)</name>
        <dbReference type="ChEBI" id="CHEBI:29035"/>
        <label>2</label>
    </ligand>
</feature>
<dbReference type="GO" id="GO:0050118">
    <property type="term" value="F:N-acetyldiaminopimelate deacetylase activity"/>
    <property type="evidence" value="ECO:0007669"/>
    <property type="project" value="UniProtKB-ARBA"/>
</dbReference>
<evidence type="ECO:0000256" key="4">
    <source>
        <dbReference type="ARBA" id="ARBA00052737"/>
    </source>
</evidence>
<dbReference type="Gene3D" id="3.40.630.10">
    <property type="entry name" value="Zn peptidases"/>
    <property type="match status" value="1"/>
</dbReference>
<comment type="catalytic activity">
    <reaction evidence="4">
        <text>N-acetyl-L-cysteine + H2O = L-cysteine + acetate</text>
        <dbReference type="Rhea" id="RHEA:75515"/>
        <dbReference type="ChEBI" id="CHEBI:15377"/>
        <dbReference type="ChEBI" id="CHEBI:30089"/>
        <dbReference type="ChEBI" id="CHEBI:35235"/>
        <dbReference type="ChEBI" id="CHEBI:78236"/>
    </reaction>
    <physiologicalReaction direction="left-to-right" evidence="4">
        <dbReference type="Rhea" id="RHEA:75516"/>
    </physiologicalReaction>
</comment>
<protein>
    <submittedName>
        <fullName evidence="7">Amidohydrolase</fullName>
    </submittedName>
</protein>
<dbReference type="Pfam" id="PF01546">
    <property type="entry name" value="Peptidase_M20"/>
    <property type="match status" value="1"/>
</dbReference>
<dbReference type="PANTHER" id="PTHR11014:SF164">
    <property type="entry name" value="N-ACYL-L-AMINO ACID AMIDOHYDROLASE"/>
    <property type="match status" value="1"/>
</dbReference>
<dbReference type="InterPro" id="IPR036264">
    <property type="entry name" value="Bact_exopeptidase_dim_dom"/>
</dbReference>
<dbReference type="SUPFAM" id="SSF53187">
    <property type="entry name" value="Zn-dependent exopeptidases"/>
    <property type="match status" value="1"/>
</dbReference>
<keyword evidence="2 5" id="KW-0479">Metal-binding</keyword>
<keyword evidence="3 7" id="KW-0378">Hydrolase</keyword>
<sequence>MISTFPNAQSVNLSRVRLDIRSLQPQLVEWRRRLHQQPELGFQEKLTAEFVSQKLQEWGIEHETGIAQTGIVATIKGGKIDSGKVLAIRADMDALPIQELNEVPYKSQHDGVMHACGHDGHTAIALGTAYYLQSNRQNFAGTVKIIFQPAEEGPGGAKPMIEAGVLKNPDVDAIIGLHLWNNLPLGTVGVRAGALMAAVECFKCTILGKGGHGAMPHQTIDSVVVAAQIVNALQTIVSRNVDPIDSAVVTVGELHAGTKLNIIPDTARMSGTIRYFKPDLKGFFKKRIEQIIAGVCQSHGASYDLEYWELYPPTINDAGMAEFVRSQAEQVIETPLGVVPECQTMGGEDMSYFLQAVPGCYFFLGSANPSKDLAYPHHHPRFDFDETALPMGVEIFVRCVEKFLS</sequence>
<reference evidence="7 8" key="1">
    <citation type="journal article" date="2015" name="Genome Announc.">
        <title>Draft Genome Sequence of Cyanobacterium Hassallia byssoidea Strain VB512170, Isolated from Monuments in India.</title>
        <authorList>
            <person name="Singh D."/>
            <person name="Chandrababunaidu M.M."/>
            <person name="Panda A."/>
            <person name="Sen D."/>
            <person name="Bhattacharyya S."/>
            <person name="Adhikary S.P."/>
            <person name="Tripathy S."/>
        </authorList>
    </citation>
    <scope>NUCLEOTIDE SEQUENCE [LARGE SCALE GENOMIC DNA]</scope>
    <source>
        <strain evidence="7 8">VB512170</strain>
    </source>
</reference>
<keyword evidence="8" id="KW-1185">Reference proteome</keyword>
<dbReference type="SUPFAM" id="SSF55031">
    <property type="entry name" value="Bacterial exopeptidase dimerisation domain"/>
    <property type="match status" value="1"/>
</dbReference>
<dbReference type="InterPro" id="IPR017439">
    <property type="entry name" value="Amidohydrolase"/>
</dbReference>
<dbReference type="RefSeq" id="WP_039748586.1">
    <property type="nucleotide sequence ID" value="NZ_JTCM02000002.1"/>
</dbReference>
<dbReference type="PANTHER" id="PTHR11014">
    <property type="entry name" value="PEPTIDASE M20 FAMILY MEMBER"/>
    <property type="match status" value="1"/>
</dbReference>
<dbReference type="FunFam" id="3.30.70.360:FF:000001">
    <property type="entry name" value="N-acetyldiaminopimelate deacetylase"/>
    <property type="match status" value="1"/>
</dbReference>
<dbReference type="InterPro" id="IPR002933">
    <property type="entry name" value="Peptidase_M20"/>
</dbReference>
<feature type="binding site" evidence="5">
    <location>
        <position position="152"/>
    </location>
    <ligand>
        <name>Mn(2+)</name>
        <dbReference type="ChEBI" id="CHEBI:29035"/>
        <label>2</label>
    </ligand>
</feature>
<feature type="binding site" evidence="5">
    <location>
        <position position="116"/>
    </location>
    <ligand>
        <name>Mn(2+)</name>
        <dbReference type="ChEBI" id="CHEBI:29035"/>
        <label>2</label>
    </ligand>
</feature>
<organism evidence="7 8">
    <name type="scientific">Hassallia byssoidea VB512170</name>
    <dbReference type="NCBI Taxonomy" id="1304833"/>
    <lineage>
        <taxon>Bacteria</taxon>
        <taxon>Bacillati</taxon>
        <taxon>Cyanobacteriota</taxon>
        <taxon>Cyanophyceae</taxon>
        <taxon>Nostocales</taxon>
        <taxon>Tolypothrichaceae</taxon>
        <taxon>Hassallia</taxon>
    </lineage>
</organism>
<dbReference type="InterPro" id="IPR011650">
    <property type="entry name" value="Peptidase_M20_dimer"/>
</dbReference>
<dbReference type="FunFam" id="3.40.630.10:FF:000006">
    <property type="entry name" value="N-acetyldiaminopimelate deacetylase"/>
    <property type="match status" value="1"/>
</dbReference>
<accession>A0A846H443</accession>
<evidence type="ECO:0000256" key="3">
    <source>
        <dbReference type="ARBA" id="ARBA00022801"/>
    </source>
</evidence>
<feature type="binding site" evidence="5">
    <location>
        <position position="378"/>
    </location>
    <ligand>
        <name>Mn(2+)</name>
        <dbReference type="ChEBI" id="CHEBI:29035"/>
        <label>2</label>
    </ligand>
</feature>
<feature type="binding site" evidence="5">
    <location>
        <position position="178"/>
    </location>
    <ligand>
        <name>Mn(2+)</name>
        <dbReference type="ChEBI" id="CHEBI:29035"/>
        <label>2</label>
    </ligand>
</feature>
<evidence type="ECO:0000256" key="1">
    <source>
        <dbReference type="ARBA" id="ARBA00006153"/>
    </source>
</evidence>
<name>A0A846H443_9CYAN</name>
<evidence type="ECO:0000256" key="2">
    <source>
        <dbReference type="ARBA" id="ARBA00022723"/>
    </source>
</evidence>
<dbReference type="Proteomes" id="UP000031549">
    <property type="component" value="Unassembled WGS sequence"/>
</dbReference>
<feature type="domain" description="Peptidase M20 dimerisation" evidence="6">
    <location>
        <begin position="202"/>
        <end position="292"/>
    </location>
</feature>
<dbReference type="NCBIfam" id="TIGR01891">
    <property type="entry name" value="amidohydrolases"/>
    <property type="match status" value="1"/>
</dbReference>
<dbReference type="PIRSF" id="PIRSF005962">
    <property type="entry name" value="Pept_M20D_amidohydro"/>
    <property type="match status" value="1"/>
</dbReference>